<sequence>MPIGHRAISPTVMKRFVRSTHRACESFWSFQCSLKSKCTHLQSSHWHHVGQPPQFCSNYSPVFS</sequence>
<reference evidence="1" key="1">
    <citation type="submission" date="2014-09" db="EMBL/GenBank/DDBJ databases">
        <authorList>
            <person name="Magalhaes I.L.F."/>
            <person name="Oliveira U."/>
            <person name="Santos F.R."/>
            <person name="Vidigal T.H.D.A."/>
            <person name="Brescovit A.D."/>
            <person name="Santos A.J."/>
        </authorList>
    </citation>
    <scope>NUCLEOTIDE SEQUENCE</scope>
    <source>
        <tissue evidence="1">Shoot tissue taken approximately 20 cm above the soil surface</tissue>
    </source>
</reference>
<evidence type="ECO:0000313" key="1">
    <source>
        <dbReference type="EMBL" id="JAD17905.1"/>
    </source>
</evidence>
<dbReference type="AlphaFoldDB" id="A0A0A8XZ00"/>
<reference evidence="1" key="2">
    <citation type="journal article" date="2015" name="Data Brief">
        <title>Shoot transcriptome of the giant reed, Arundo donax.</title>
        <authorList>
            <person name="Barrero R.A."/>
            <person name="Guerrero F.D."/>
            <person name="Moolhuijzen P."/>
            <person name="Goolsby J.A."/>
            <person name="Tidwell J."/>
            <person name="Bellgard S.E."/>
            <person name="Bellgard M.I."/>
        </authorList>
    </citation>
    <scope>NUCLEOTIDE SEQUENCE</scope>
    <source>
        <tissue evidence="1">Shoot tissue taken approximately 20 cm above the soil surface</tissue>
    </source>
</reference>
<organism evidence="1">
    <name type="scientific">Arundo donax</name>
    <name type="common">Giant reed</name>
    <name type="synonym">Donax arundinaceus</name>
    <dbReference type="NCBI Taxonomy" id="35708"/>
    <lineage>
        <taxon>Eukaryota</taxon>
        <taxon>Viridiplantae</taxon>
        <taxon>Streptophyta</taxon>
        <taxon>Embryophyta</taxon>
        <taxon>Tracheophyta</taxon>
        <taxon>Spermatophyta</taxon>
        <taxon>Magnoliopsida</taxon>
        <taxon>Liliopsida</taxon>
        <taxon>Poales</taxon>
        <taxon>Poaceae</taxon>
        <taxon>PACMAD clade</taxon>
        <taxon>Arundinoideae</taxon>
        <taxon>Arundineae</taxon>
        <taxon>Arundo</taxon>
    </lineage>
</organism>
<protein>
    <submittedName>
        <fullName evidence="1">Uncharacterized protein</fullName>
    </submittedName>
</protein>
<dbReference type="EMBL" id="GBRH01279990">
    <property type="protein sequence ID" value="JAD17905.1"/>
    <property type="molecule type" value="Transcribed_RNA"/>
</dbReference>
<accession>A0A0A8XZ00</accession>
<name>A0A0A8XZ00_ARUDO</name>
<proteinExistence type="predicted"/>